<evidence type="ECO:0000259" key="19">
    <source>
        <dbReference type="Pfam" id="PF04757"/>
    </source>
</evidence>
<dbReference type="GO" id="GO:0016567">
    <property type="term" value="P:protein ubiquitination"/>
    <property type="evidence" value="ECO:0007669"/>
    <property type="project" value="UniProtKB-ARBA"/>
</dbReference>
<dbReference type="OrthoDB" id="1701437at2759"/>
<evidence type="ECO:0000313" key="21">
    <source>
        <dbReference type="Proteomes" id="UP000242287"/>
    </source>
</evidence>
<dbReference type="GO" id="GO:0008270">
    <property type="term" value="F:zinc ion binding"/>
    <property type="evidence" value="ECO:0007669"/>
    <property type="project" value="UniProtKB-KW"/>
</dbReference>
<dbReference type="Proteomes" id="UP000242287">
    <property type="component" value="Unassembled WGS sequence"/>
</dbReference>
<feature type="transmembrane region" description="Helical" evidence="18">
    <location>
        <begin position="222"/>
        <end position="240"/>
    </location>
</feature>
<evidence type="ECO:0000256" key="17">
    <source>
        <dbReference type="ARBA" id="ARBA00034523"/>
    </source>
</evidence>
<keyword evidence="7" id="KW-0479">Metal-binding</keyword>
<evidence type="ECO:0000256" key="4">
    <source>
        <dbReference type="ARBA" id="ARBA00022448"/>
    </source>
</evidence>
<comment type="pathway">
    <text evidence="2">Protein modification; protein ubiquitination.</text>
</comment>
<evidence type="ECO:0000256" key="15">
    <source>
        <dbReference type="ARBA" id="ARBA00032511"/>
    </source>
</evidence>
<evidence type="ECO:0000256" key="9">
    <source>
        <dbReference type="ARBA" id="ARBA00022786"/>
    </source>
</evidence>
<evidence type="ECO:0000256" key="10">
    <source>
        <dbReference type="ARBA" id="ARBA00022833"/>
    </source>
</evidence>
<evidence type="ECO:0000256" key="11">
    <source>
        <dbReference type="ARBA" id="ARBA00022927"/>
    </source>
</evidence>
<dbReference type="AlphaFoldDB" id="A0A2A9NU09"/>
<evidence type="ECO:0000256" key="14">
    <source>
        <dbReference type="ARBA" id="ARBA00023140"/>
    </source>
</evidence>
<evidence type="ECO:0000256" key="2">
    <source>
        <dbReference type="ARBA" id="ARBA00004906"/>
    </source>
</evidence>
<proteinExistence type="inferred from homology"/>
<dbReference type="EMBL" id="KZ301977">
    <property type="protein sequence ID" value="PFH52844.1"/>
    <property type="molecule type" value="Genomic_DNA"/>
</dbReference>
<organism evidence="20 21">
    <name type="scientific">Amanita thiersii Skay4041</name>
    <dbReference type="NCBI Taxonomy" id="703135"/>
    <lineage>
        <taxon>Eukaryota</taxon>
        <taxon>Fungi</taxon>
        <taxon>Dikarya</taxon>
        <taxon>Basidiomycota</taxon>
        <taxon>Agaricomycotina</taxon>
        <taxon>Agaricomycetes</taxon>
        <taxon>Agaricomycetidae</taxon>
        <taxon>Agaricales</taxon>
        <taxon>Pluteineae</taxon>
        <taxon>Amanitaceae</taxon>
        <taxon>Amanita</taxon>
    </lineage>
</organism>
<name>A0A2A9NU09_9AGAR</name>
<keyword evidence="6 18" id="KW-0812">Transmembrane</keyword>
<keyword evidence="9" id="KW-0833">Ubl conjugation pathway</keyword>
<evidence type="ECO:0000256" key="5">
    <source>
        <dbReference type="ARBA" id="ARBA00022679"/>
    </source>
</evidence>
<evidence type="ECO:0000256" key="1">
    <source>
        <dbReference type="ARBA" id="ARBA00004585"/>
    </source>
</evidence>
<dbReference type="STRING" id="703135.A0A2A9NU09"/>
<comment type="catalytic activity">
    <reaction evidence="16">
        <text>[E2 ubiquitin-conjugating enzyme]-S-ubiquitinyl-L-cysteine + [acceptor protein]-L-cysteine = [E2 ubiquitin-conjugating enzyme]-L-cysteine + [acceptor protein]-S-ubiquitinyl-L-cysteine.</text>
        <dbReference type="EC" id="2.3.2.36"/>
    </reaction>
</comment>
<dbReference type="EC" id="2.3.2.36" evidence="17"/>
<keyword evidence="5" id="KW-0808">Transferase</keyword>
<feature type="transmembrane region" description="Helical" evidence="18">
    <location>
        <begin position="162"/>
        <end position="186"/>
    </location>
</feature>
<accession>A0A2A9NU09</accession>
<keyword evidence="12 18" id="KW-1133">Transmembrane helix</keyword>
<dbReference type="InterPro" id="IPR006845">
    <property type="entry name" value="Pex_N"/>
</dbReference>
<dbReference type="GO" id="GO:0016562">
    <property type="term" value="P:protein import into peroxisome matrix, receptor recycling"/>
    <property type="evidence" value="ECO:0007669"/>
    <property type="project" value="UniProtKB-ARBA"/>
</dbReference>
<evidence type="ECO:0000256" key="3">
    <source>
        <dbReference type="ARBA" id="ARBA00008704"/>
    </source>
</evidence>
<evidence type="ECO:0000256" key="16">
    <source>
        <dbReference type="ARBA" id="ARBA00034438"/>
    </source>
</evidence>
<dbReference type="InterPro" id="IPR025654">
    <property type="entry name" value="PEX2/10"/>
</dbReference>
<evidence type="ECO:0000256" key="7">
    <source>
        <dbReference type="ARBA" id="ARBA00022723"/>
    </source>
</evidence>
<keyword evidence="8" id="KW-0863">Zinc-finger</keyword>
<protein>
    <recommendedName>
        <fullName evidence="17">RING-type E3 ubiquitin transferase (cysteine targeting)</fullName>
        <ecNumber evidence="17">2.3.2.36</ecNumber>
    </recommendedName>
    <alternativeName>
        <fullName evidence="15">Peroxin-2</fullName>
    </alternativeName>
</protein>
<keyword evidence="21" id="KW-1185">Reference proteome</keyword>
<evidence type="ECO:0000256" key="13">
    <source>
        <dbReference type="ARBA" id="ARBA00023136"/>
    </source>
</evidence>
<comment type="subcellular location">
    <subcellularLocation>
        <location evidence="1">Peroxisome membrane</location>
        <topology evidence="1">Multi-pass membrane protein</topology>
    </subcellularLocation>
</comment>
<reference evidence="20 21" key="1">
    <citation type="submission" date="2014-02" db="EMBL/GenBank/DDBJ databases">
        <title>Transposable element dynamics among asymbiotic and ectomycorrhizal Amanita fungi.</title>
        <authorList>
            <consortium name="DOE Joint Genome Institute"/>
            <person name="Hess J."/>
            <person name="Skrede I."/>
            <person name="Wolfe B."/>
            <person name="LaButti K."/>
            <person name="Ohm R.A."/>
            <person name="Grigoriev I.V."/>
            <person name="Pringle A."/>
        </authorList>
    </citation>
    <scope>NUCLEOTIDE SEQUENCE [LARGE SCALE GENOMIC DNA]</scope>
    <source>
        <strain evidence="20 21">SKay4041</strain>
    </source>
</reference>
<keyword evidence="13 18" id="KW-0472">Membrane</keyword>
<keyword evidence="11" id="KW-0653">Protein transport</keyword>
<sequence length="439" mass="50068">MSSLQTLQRSWENAQNRIPAIKQNLVTTHKSRIIRVGQLDAELLDQELVQLLQEPFSRALSHISTSLQSRYEHELSLFMQLILYKMSVWNTGASYGAKLQDLHYVVATPSEGVSSFPRLPRRILLLHCSLTVFIPYFHNRIRTYALSHSWSDAPSSDRRRKFWNFLITLESTHTLFGLINFIAFLWNGRHRTLVDRLLGMQLVPSRKLVRRDVSYEFMNRQMVWHAFTEFLIFLLPLINARAIRRRILRLTSYLSLVTLTSRLPGTVLSRLGISSNSPKGTRAVSSKRGKYWTLPRDQCAICAENASFNLNLSQSANVFSSLTLEPQQHADEGETASQLPTYPLTTPYIASCGDIYCYHCITERMIHVAEDGAENLMWDCLRCGESVIGADRYSGITAESETSDYEFSDMDFESTDMSGSMGSYAYSDSVISDSDVHTR</sequence>
<evidence type="ECO:0000313" key="20">
    <source>
        <dbReference type="EMBL" id="PFH52844.1"/>
    </source>
</evidence>
<feature type="domain" description="Pex N-terminal" evidence="19">
    <location>
        <begin position="45"/>
        <end position="250"/>
    </location>
</feature>
<keyword evidence="10" id="KW-0862">Zinc</keyword>
<evidence type="ECO:0000256" key="8">
    <source>
        <dbReference type="ARBA" id="ARBA00022771"/>
    </source>
</evidence>
<comment type="similarity">
    <text evidence="3">Belongs to the pex2/pex10/pex12 family.</text>
</comment>
<evidence type="ECO:0000256" key="12">
    <source>
        <dbReference type="ARBA" id="ARBA00022989"/>
    </source>
</evidence>
<dbReference type="PANTHER" id="PTHR48178">
    <property type="entry name" value="PEROXISOME BIOGENESIS FACTOR 2"/>
    <property type="match status" value="1"/>
</dbReference>
<dbReference type="Pfam" id="PF04757">
    <property type="entry name" value="Pex2_Pex12"/>
    <property type="match status" value="1"/>
</dbReference>
<dbReference type="GO" id="GO:0061630">
    <property type="term" value="F:ubiquitin protein ligase activity"/>
    <property type="evidence" value="ECO:0007669"/>
    <property type="project" value="UniProtKB-EC"/>
</dbReference>
<evidence type="ECO:0000256" key="6">
    <source>
        <dbReference type="ARBA" id="ARBA00022692"/>
    </source>
</evidence>
<dbReference type="GO" id="GO:0005778">
    <property type="term" value="C:peroxisomal membrane"/>
    <property type="evidence" value="ECO:0007669"/>
    <property type="project" value="UniProtKB-SubCell"/>
</dbReference>
<gene>
    <name evidence="20" type="ORF">AMATHDRAFT_139077</name>
</gene>
<keyword evidence="14" id="KW-0576">Peroxisome</keyword>
<evidence type="ECO:0000256" key="18">
    <source>
        <dbReference type="SAM" id="Phobius"/>
    </source>
</evidence>
<keyword evidence="4" id="KW-0813">Transport</keyword>
<dbReference type="PANTHER" id="PTHR48178:SF1">
    <property type="entry name" value="PEROXISOME BIOGENESIS FACTOR 2"/>
    <property type="match status" value="1"/>
</dbReference>